<keyword evidence="7 9" id="KW-0413">Isomerase</keyword>
<evidence type="ECO:0000256" key="6">
    <source>
        <dbReference type="ARBA" id="ARBA00022797"/>
    </source>
</evidence>
<keyword evidence="12" id="KW-1185">Reference proteome</keyword>
<evidence type="ECO:0000256" key="3">
    <source>
        <dbReference type="ARBA" id="ARBA00010882"/>
    </source>
</evidence>
<dbReference type="AlphaFoldDB" id="A0A0F0GFM0"/>
<keyword evidence="6 9" id="KW-0058">Aromatic hydrocarbons catabolism</keyword>
<comment type="caution">
    <text evidence="11">The sequence shown here is derived from an EMBL/GenBank/DDBJ whole genome shotgun (WGS) entry which is preliminary data.</text>
</comment>
<dbReference type="GO" id="GO:0016159">
    <property type="term" value="F:muconolactone delta-isomerase activity"/>
    <property type="evidence" value="ECO:0007669"/>
    <property type="project" value="UniProtKB-UniRule"/>
</dbReference>
<comment type="similarity">
    <text evidence="3 9">Belongs to the muconolactone Delta-isomerase family.</text>
</comment>
<name>A0A0F0GFM0_LENAE</name>
<feature type="domain" description="Muconolactone isomerase" evidence="10">
    <location>
        <begin position="1"/>
        <end position="90"/>
    </location>
</feature>
<reference evidence="11 12" key="1">
    <citation type="submission" date="2015-02" db="EMBL/GenBank/DDBJ databases">
        <authorList>
            <person name="Ju K.-S."/>
            <person name="Doroghazi J.R."/>
            <person name="Metcalf W."/>
        </authorList>
    </citation>
    <scope>NUCLEOTIDE SEQUENCE [LARGE SCALE GENOMIC DNA]</scope>
    <source>
        <strain evidence="11 12">NRRL B-16140</strain>
    </source>
</reference>
<comment type="subunit">
    <text evidence="4">Homodecamer.</text>
</comment>
<dbReference type="GO" id="GO:0042952">
    <property type="term" value="P:beta-ketoadipate pathway"/>
    <property type="evidence" value="ECO:0007669"/>
    <property type="project" value="UniProtKB-UniRule"/>
</dbReference>
<dbReference type="OrthoDB" id="2889526at2"/>
<evidence type="ECO:0000256" key="7">
    <source>
        <dbReference type="ARBA" id="ARBA00023235"/>
    </source>
</evidence>
<gene>
    <name evidence="11" type="ORF">UK23_46235</name>
</gene>
<dbReference type="Pfam" id="PF02426">
    <property type="entry name" value="MIase"/>
    <property type="match status" value="1"/>
</dbReference>
<evidence type="ECO:0000256" key="4">
    <source>
        <dbReference type="ARBA" id="ARBA00011365"/>
    </source>
</evidence>
<dbReference type="Proteomes" id="UP000033393">
    <property type="component" value="Unassembled WGS sequence"/>
</dbReference>
<dbReference type="PIRSF" id="PIRSF001486">
    <property type="entry name" value="CatC"/>
    <property type="match status" value="1"/>
</dbReference>
<dbReference type="InterPro" id="IPR026029">
    <property type="entry name" value="MLI_dom"/>
</dbReference>
<dbReference type="Gene3D" id="3.30.70.1060">
    <property type="entry name" value="Dimeric alpha+beta barrel"/>
    <property type="match status" value="1"/>
</dbReference>
<evidence type="ECO:0000256" key="1">
    <source>
        <dbReference type="ARBA" id="ARBA00001739"/>
    </source>
</evidence>
<evidence type="ECO:0000313" key="11">
    <source>
        <dbReference type="EMBL" id="KJK33403.1"/>
    </source>
</evidence>
<evidence type="ECO:0000259" key="10">
    <source>
        <dbReference type="Pfam" id="PF02426"/>
    </source>
</evidence>
<dbReference type="SUPFAM" id="SSF54909">
    <property type="entry name" value="Dimeric alpha+beta barrel"/>
    <property type="match status" value="1"/>
</dbReference>
<comment type="pathway">
    <text evidence="2 9">Aromatic compound metabolism; beta-ketoadipate pathway; 5-oxo-4,5-dihydro-2-furylacetate from catechol: step 3/3.</text>
</comment>
<dbReference type="STRING" id="68170.GCA_000974445_03302"/>
<sequence>MLFHVRMDVSLPHDLDPGRRTELIAAEKDRALELQKLGVWPHLWRVVGQYSNISIFDVPSNDELHACLSSLPLWEFMTVEVTPLATHPSDLAAQP</sequence>
<dbReference type="EC" id="5.3.3.4" evidence="5 8"/>
<dbReference type="PATRIC" id="fig|68170.10.peg.2868"/>
<proteinExistence type="inferred from homology"/>
<evidence type="ECO:0000256" key="8">
    <source>
        <dbReference type="NCBIfam" id="TIGR03221"/>
    </source>
</evidence>
<protein>
    <recommendedName>
        <fullName evidence="5 8">Muconolactone Delta-isomerase</fullName>
        <shortName evidence="9">MIase</shortName>
        <ecNumber evidence="5 8">5.3.3.4</ecNumber>
    </recommendedName>
</protein>
<evidence type="ECO:0000313" key="12">
    <source>
        <dbReference type="Proteomes" id="UP000033393"/>
    </source>
</evidence>
<evidence type="ECO:0000256" key="5">
    <source>
        <dbReference type="ARBA" id="ARBA00012070"/>
    </source>
</evidence>
<evidence type="ECO:0000256" key="2">
    <source>
        <dbReference type="ARBA" id="ARBA00005193"/>
    </source>
</evidence>
<dbReference type="NCBIfam" id="TIGR03221">
    <property type="entry name" value="muco_delta"/>
    <property type="match status" value="1"/>
</dbReference>
<evidence type="ECO:0000256" key="9">
    <source>
        <dbReference type="PIRNR" id="PIRNR001486"/>
    </source>
</evidence>
<dbReference type="InterPro" id="IPR003464">
    <property type="entry name" value="Muconolactone_d_Isoase"/>
</dbReference>
<comment type="catalytic activity">
    <reaction evidence="1 9">
        <text>(S)-muconolactone = (4,5-dihydro-5-oxofuran-2-yl)-acetate</text>
        <dbReference type="Rhea" id="RHEA:12348"/>
        <dbReference type="ChEBI" id="CHEBI:58425"/>
        <dbReference type="ChEBI" id="CHEBI:58736"/>
        <dbReference type="EC" id="5.3.3.4"/>
    </reaction>
</comment>
<dbReference type="EMBL" id="JYJG01000542">
    <property type="protein sequence ID" value="KJK33403.1"/>
    <property type="molecule type" value="Genomic_DNA"/>
</dbReference>
<dbReference type="InterPro" id="IPR011008">
    <property type="entry name" value="Dimeric_a/b-barrel"/>
</dbReference>
<accession>A0A0F0GFM0</accession>
<dbReference type="RefSeq" id="WP_045318220.1">
    <property type="nucleotide sequence ID" value="NZ_JYJG01000542.1"/>
</dbReference>
<organism evidence="11 12">
    <name type="scientific">Lentzea aerocolonigenes</name>
    <name type="common">Lechevalieria aerocolonigenes</name>
    <name type="synonym">Saccharothrix aerocolonigenes</name>
    <dbReference type="NCBI Taxonomy" id="68170"/>
    <lineage>
        <taxon>Bacteria</taxon>
        <taxon>Bacillati</taxon>
        <taxon>Actinomycetota</taxon>
        <taxon>Actinomycetes</taxon>
        <taxon>Pseudonocardiales</taxon>
        <taxon>Pseudonocardiaceae</taxon>
        <taxon>Lentzea</taxon>
    </lineage>
</organism>
<dbReference type="UniPathway" id="UPA00157">
    <property type="reaction ID" value="UER00260"/>
</dbReference>